<dbReference type="InterPro" id="IPR024759">
    <property type="entry name" value="UvrB_YAD/RRR_dom"/>
</dbReference>
<evidence type="ECO:0000256" key="3">
    <source>
        <dbReference type="ARBA" id="ARBA00022490"/>
    </source>
</evidence>
<dbReference type="InterPro" id="IPR014001">
    <property type="entry name" value="Helicase_ATP-bd"/>
</dbReference>
<comment type="subcellular location">
    <subcellularLocation>
        <location evidence="1 13 14">Cytoplasm</location>
    </subcellularLocation>
</comment>
<dbReference type="GO" id="GO:0003677">
    <property type="term" value="F:DNA binding"/>
    <property type="evidence" value="ECO:0007669"/>
    <property type="project" value="UniProtKB-UniRule"/>
</dbReference>
<proteinExistence type="inferred from homology"/>
<keyword evidence="15" id="KW-0175">Coiled coil</keyword>
<dbReference type="OrthoDB" id="9806651at2"/>
<sequence>MSAFKLESPFAPRGDQPLAIERLVEGIQRGKKAQVLLGITGSGKTFTMAQVIEKVQKPTLVLAHNKTLAAQLYQEFKSLFPSNAVEYFVSYYDYYQPEAYVARTDTYIEKDLSINDRIEKLRLKATCSLLERSDVIIVSSVSCIYGLGMPEHFSKMKLRLKVGQTYRRDDVLLHLVELQYTRNDYELSRTHFRVRGDILEVVPSYEEDLAYRIEFFGDEVERISEIDPLTGKVQRRMDAISIYPGSHHVTPEEVRLTALETIQAELKERIAYFGHENLLVEQQRISQRTKYDLEMIKEIGYCKGVENYSRHFAGRQAGQPPACLIDYFPEDFLMFIDESHQTLPQIHAMYNGDRARKKSLVDFGFRLPSAYDNRPLKFEEFYLHINQVVFVSATPGPWEINESGGDIVQQIIRPTGLLDPVIEIRPATNQVDDCLDEIRIETEKGNRVLVTTLTKKLAEDLTKYLKEIGVKAKYLHSDIDTLERVMIIKELRQGIFDVLVGINLLREGLDIPEVSLVTILDADKEGFLRSETSLIQTCGRAARNAEGRVIMYADKRTKSIENTIHITCERRKVQEEHNRKHGITPQTVRKNVTEDLSETFSEYKAAEKKEAAPTFDPKEIQQRIQECEKEMKQAAKDLRFEDAARYRDLLKYYIDCTILEDDPL</sequence>
<evidence type="ECO:0000259" key="17">
    <source>
        <dbReference type="PROSITE" id="PS51192"/>
    </source>
</evidence>
<dbReference type="GO" id="GO:0006289">
    <property type="term" value="P:nucleotide-excision repair"/>
    <property type="evidence" value="ECO:0007669"/>
    <property type="project" value="UniProtKB-UniRule"/>
</dbReference>
<feature type="domain" description="UVR" evidence="16">
    <location>
        <begin position="621"/>
        <end position="651"/>
    </location>
</feature>
<comment type="domain">
    <text evidence="13">The beta-hairpin motif is involved in DNA binding.</text>
</comment>
<evidence type="ECO:0000256" key="1">
    <source>
        <dbReference type="ARBA" id="ARBA00004496"/>
    </source>
</evidence>
<dbReference type="Pfam" id="PF00271">
    <property type="entry name" value="Helicase_C"/>
    <property type="match status" value="1"/>
</dbReference>
<feature type="coiled-coil region" evidence="15">
    <location>
        <begin position="589"/>
        <end position="644"/>
    </location>
</feature>
<dbReference type="Gene3D" id="3.40.50.300">
    <property type="entry name" value="P-loop containing nucleotide triphosphate hydrolases"/>
    <property type="match status" value="3"/>
</dbReference>
<accession>F8L4C0</accession>
<dbReference type="Pfam" id="PF02151">
    <property type="entry name" value="UVR"/>
    <property type="match status" value="1"/>
</dbReference>
<dbReference type="CDD" id="cd18790">
    <property type="entry name" value="SF2_C_UvrB"/>
    <property type="match status" value="1"/>
</dbReference>
<dbReference type="Pfam" id="PF12344">
    <property type="entry name" value="UvrB"/>
    <property type="match status" value="1"/>
</dbReference>
<dbReference type="GO" id="GO:0005737">
    <property type="term" value="C:cytoplasm"/>
    <property type="evidence" value="ECO:0007669"/>
    <property type="project" value="UniProtKB-SubCell"/>
</dbReference>
<keyword evidence="8 13" id="KW-0267">Excision nuclease</keyword>
<feature type="short sequence motif" description="Beta-hairpin" evidence="13">
    <location>
        <begin position="91"/>
        <end position="114"/>
    </location>
</feature>
<keyword evidence="3 13" id="KW-0963">Cytoplasm</keyword>
<evidence type="ECO:0000256" key="10">
    <source>
        <dbReference type="ARBA" id="ARBA00023236"/>
    </source>
</evidence>
<dbReference type="SUPFAM" id="SSF52540">
    <property type="entry name" value="P-loop containing nucleoside triphosphate hydrolases"/>
    <property type="match status" value="2"/>
</dbReference>
<gene>
    <name evidence="13 19" type="primary">uvrB</name>
    <name evidence="19" type="ordered locus">SNE_A22940</name>
</gene>
<dbReference type="CDD" id="cd17916">
    <property type="entry name" value="DEXHc_UvrB"/>
    <property type="match status" value="1"/>
</dbReference>
<evidence type="ECO:0000256" key="9">
    <source>
        <dbReference type="ARBA" id="ARBA00023204"/>
    </source>
</evidence>
<keyword evidence="10 13" id="KW-0742">SOS response</keyword>
<evidence type="ECO:0000256" key="14">
    <source>
        <dbReference type="RuleBase" id="RU003587"/>
    </source>
</evidence>
<dbReference type="AlphaFoldDB" id="F8L4C0"/>
<evidence type="ECO:0000256" key="5">
    <source>
        <dbReference type="ARBA" id="ARBA00022763"/>
    </source>
</evidence>
<dbReference type="InterPro" id="IPR027417">
    <property type="entry name" value="P-loop_NTPase"/>
</dbReference>
<dbReference type="NCBIfam" id="TIGR00631">
    <property type="entry name" value="uvrb"/>
    <property type="match status" value="1"/>
</dbReference>
<dbReference type="RefSeq" id="WP_013944637.1">
    <property type="nucleotide sequence ID" value="NC_015713.1"/>
</dbReference>
<dbReference type="PROSITE" id="PS51194">
    <property type="entry name" value="HELICASE_CTER"/>
    <property type="match status" value="1"/>
</dbReference>
<comment type="similarity">
    <text evidence="2 13 14">Belongs to the UvrB family.</text>
</comment>
<keyword evidence="6 13" id="KW-0228">DNA excision</keyword>
<dbReference type="EMBL" id="FR872582">
    <property type="protein sequence ID" value="CCB90171.1"/>
    <property type="molecule type" value="Genomic_DNA"/>
</dbReference>
<dbReference type="SMART" id="SM00490">
    <property type="entry name" value="HELICc"/>
    <property type="match status" value="1"/>
</dbReference>
<dbReference type="KEGG" id="sng:SNE_A22940"/>
<dbReference type="SUPFAM" id="SSF46600">
    <property type="entry name" value="C-terminal UvrC-binding domain of UvrB"/>
    <property type="match status" value="1"/>
</dbReference>
<dbReference type="Pfam" id="PF17757">
    <property type="entry name" value="UvrB_inter"/>
    <property type="match status" value="1"/>
</dbReference>
<dbReference type="SMART" id="SM00487">
    <property type="entry name" value="DEXDc"/>
    <property type="match status" value="1"/>
</dbReference>
<protein>
    <recommendedName>
        <fullName evidence="12 13">UvrABC system protein B</fullName>
        <shortName evidence="13">Protein UvrB</shortName>
    </recommendedName>
    <alternativeName>
        <fullName evidence="13">Excinuclease ABC subunit B</fullName>
    </alternativeName>
</protein>
<name>F8L4C0_SIMNZ</name>
<evidence type="ECO:0000256" key="15">
    <source>
        <dbReference type="SAM" id="Coils"/>
    </source>
</evidence>
<dbReference type="Proteomes" id="UP000000496">
    <property type="component" value="Chromosome gsn.131"/>
</dbReference>
<feature type="binding site" evidence="13">
    <location>
        <begin position="38"/>
        <end position="45"/>
    </location>
    <ligand>
        <name>ATP</name>
        <dbReference type="ChEBI" id="CHEBI:30616"/>
    </ligand>
</feature>
<evidence type="ECO:0000256" key="2">
    <source>
        <dbReference type="ARBA" id="ARBA00008533"/>
    </source>
</evidence>
<evidence type="ECO:0000313" key="19">
    <source>
        <dbReference type="EMBL" id="CCB90171.1"/>
    </source>
</evidence>
<evidence type="ECO:0000256" key="7">
    <source>
        <dbReference type="ARBA" id="ARBA00022840"/>
    </source>
</evidence>
<dbReference type="eggNOG" id="COG0556">
    <property type="taxonomic scope" value="Bacteria"/>
</dbReference>
<keyword evidence="7 13" id="KW-0067">ATP-binding</keyword>
<evidence type="ECO:0000256" key="4">
    <source>
        <dbReference type="ARBA" id="ARBA00022741"/>
    </source>
</evidence>
<evidence type="ECO:0000256" key="8">
    <source>
        <dbReference type="ARBA" id="ARBA00022881"/>
    </source>
</evidence>
<dbReference type="GO" id="GO:0009380">
    <property type="term" value="C:excinuclease repair complex"/>
    <property type="evidence" value="ECO:0007669"/>
    <property type="project" value="InterPro"/>
</dbReference>
<dbReference type="HOGENOM" id="CLU_009621_2_1_0"/>
<dbReference type="PROSITE" id="PS50151">
    <property type="entry name" value="UVR"/>
    <property type="match status" value="1"/>
</dbReference>
<dbReference type="InterPro" id="IPR041471">
    <property type="entry name" value="UvrB_inter"/>
</dbReference>
<dbReference type="GO" id="GO:0009381">
    <property type="term" value="F:excinuclease ABC activity"/>
    <property type="evidence" value="ECO:0007669"/>
    <property type="project" value="UniProtKB-UniRule"/>
</dbReference>
<feature type="domain" description="Helicase ATP-binding" evidence="17">
    <location>
        <begin position="25"/>
        <end position="149"/>
    </location>
</feature>
<keyword evidence="9 13" id="KW-0234">DNA repair</keyword>
<dbReference type="Gene3D" id="4.10.860.10">
    <property type="entry name" value="UVR domain"/>
    <property type="match status" value="1"/>
</dbReference>
<evidence type="ECO:0000313" key="20">
    <source>
        <dbReference type="Proteomes" id="UP000000496"/>
    </source>
</evidence>
<dbReference type="GO" id="GO:0005524">
    <property type="term" value="F:ATP binding"/>
    <property type="evidence" value="ECO:0007669"/>
    <property type="project" value="UniProtKB-UniRule"/>
</dbReference>
<dbReference type="PROSITE" id="PS51192">
    <property type="entry name" value="HELICASE_ATP_BIND_1"/>
    <property type="match status" value="1"/>
</dbReference>
<reference evidence="19 20" key="1">
    <citation type="journal article" date="2011" name="Mol. Biol. Evol.">
        <title>Unity in variety--the pan-genome of the Chlamydiae.</title>
        <authorList>
            <person name="Collingro A."/>
            <person name="Tischler P."/>
            <person name="Weinmaier T."/>
            <person name="Penz T."/>
            <person name="Heinz E."/>
            <person name="Brunham R.C."/>
            <person name="Read T.D."/>
            <person name="Bavoil P.M."/>
            <person name="Sachse K."/>
            <person name="Kahane S."/>
            <person name="Friedman M.G."/>
            <person name="Rattei T."/>
            <person name="Myers G.S."/>
            <person name="Horn M."/>
        </authorList>
    </citation>
    <scope>NUCLEOTIDE SEQUENCE [LARGE SCALE GENOMIC DNA]</scope>
    <source>
        <strain evidence="20">ATCC VR-1471 / Z</strain>
    </source>
</reference>
<dbReference type="GO" id="GO:0009432">
    <property type="term" value="P:SOS response"/>
    <property type="evidence" value="ECO:0007669"/>
    <property type="project" value="UniProtKB-UniRule"/>
</dbReference>
<feature type="domain" description="Helicase C-terminal" evidence="18">
    <location>
        <begin position="430"/>
        <end position="596"/>
    </location>
</feature>
<dbReference type="PANTHER" id="PTHR24029:SF0">
    <property type="entry name" value="UVRABC SYSTEM PROTEIN B"/>
    <property type="match status" value="1"/>
</dbReference>
<comment type="function">
    <text evidence="13">The UvrABC repair system catalyzes the recognition and processing of DNA lesions. A damage recognition complex composed of 2 UvrA and 2 UvrB subunits scans DNA for abnormalities. Upon binding of the UvrA(2)B(2) complex to a putative damaged site, the DNA wraps around one UvrB monomer. DNA wrap is dependent on ATP binding by UvrB and probably causes local melting of the DNA helix, facilitating insertion of UvrB beta-hairpin between the DNA strands. Then UvrB probes one DNA strand for the presence of a lesion. If a lesion is found the UvrA subunits dissociate and the UvrB-DNA preincision complex is formed. This complex is subsequently bound by UvrC and the second UvrB is released. If no lesion is found, the DNA wraps around the other UvrB subunit that will check the other stand for damage.</text>
</comment>
<evidence type="ECO:0000259" key="16">
    <source>
        <dbReference type="PROSITE" id="PS50151"/>
    </source>
</evidence>
<dbReference type="Pfam" id="PF04851">
    <property type="entry name" value="ResIII"/>
    <property type="match status" value="1"/>
</dbReference>
<evidence type="ECO:0000256" key="12">
    <source>
        <dbReference type="ARBA" id="ARBA00029504"/>
    </source>
</evidence>
<dbReference type="HAMAP" id="MF_00204">
    <property type="entry name" value="UvrB"/>
    <property type="match status" value="1"/>
</dbReference>
<dbReference type="InterPro" id="IPR006935">
    <property type="entry name" value="Helicase/UvrB_N"/>
</dbReference>
<keyword evidence="20" id="KW-1185">Reference proteome</keyword>
<dbReference type="STRING" id="331113.SNE_A22940"/>
<keyword evidence="4 13" id="KW-0547">Nucleotide-binding</keyword>
<evidence type="ECO:0000256" key="11">
    <source>
        <dbReference type="ARBA" id="ARBA00026033"/>
    </source>
</evidence>
<dbReference type="GO" id="GO:0016887">
    <property type="term" value="F:ATP hydrolysis activity"/>
    <property type="evidence" value="ECO:0007669"/>
    <property type="project" value="InterPro"/>
</dbReference>
<evidence type="ECO:0000256" key="6">
    <source>
        <dbReference type="ARBA" id="ARBA00022769"/>
    </source>
</evidence>
<organism evidence="19 20">
    <name type="scientific">Simkania negevensis (strain ATCC VR-1471 / DSM 27360 / Z)</name>
    <dbReference type="NCBI Taxonomy" id="331113"/>
    <lineage>
        <taxon>Bacteria</taxon>
        <taxon>Pseudomonadati</taxon>
        <taxon>Chlamydiota</taxon>
        <taxon>Chlamydiia</taxon>
        <taxon>Parachlamydiales</taxon>
        <taxon>Simkaniaceae</taxon>
        <taxon>Simkania</taxon>
    </lineage>
</organism>
<dbReference type="InterPro" id="IPR001650">
    <property type="entry name" value="Helicase_C-like"/>
</dbReference>
<dbReference type="InterPro" id="IPR004807">
    <property type="entry name" value="UvrB"/>
</dbReference>
<evidence type="ECO:0000256" key="13">
    <source>
        <dbReference type="HAMAP-Rule" id="MF_00204"/>
    </source>
</evidence>
<evidence type="ECO:0000259" key="18">
    <source>
        <dbReference type="PROSITE" id="PS51194"/>
    </source>
</evidence>
<dbReference type="PANTHER" id="PTHR24029">
    <property type="entry name" value="UVRABC SYSTEM PROTEIN B"/>
    <property type="match status" value="1"/>
</dbReference>
<keyword evidence="5 13" id="KW-0227">DNA damage</keyword>
<dbReference type="InterPro" id="IPR036876">
    <property type="entry name" value="UVR_dom_sf"/>
</dbReference>
<dbReference type="InterPro" id="IPR001943">
    <property type="entry name" value="UVR_dom"/>
</dbReference>
<comment type="subunit">
    <text evidence="11 13 14">Forms a heterotetramer with UvrA during the search for lesions. Interacts with UvrC in an incision complex.</text>
</comment>
<dbReference type="NCBIfam" id="NF003673">
    <property type="entry name" value="PRK05298.1"/>
    <property type="match status" value="1"/>
</dbReference>